<dbReference type="Proteomes" id="UP000004994">
    <property type="component" value="Chromosome 9"/>
</dbReference>
<dbReference type="InterPro" id="IPR019540">
    <property type="entry name" value="PtdIno-glycan_biosynth_class_S"/>
</dbReference>
<dbReference type="AlphaFoldDB" id="A0A3Q7I429"/>
<feature type="region of interest" description="Disordered" evidence="10">
    <location>
        <begin position="658"/>
        <end position="739"/>
    </location>
</feature>
<protein>
    <recommendedName>
        <fullName evidence="12">DUF4283 domain-containing protein</fullName>
    </recommendedName>
</protein>
<keyword evidence="8 11" id="KW-0472">Membrane</keyword>
<comment type="similarity">
    <text evidence="3">Belongs to the PIGS family.</text>
</comment>
<dbReference type="PANTHER" id="PTHR21072">
    <property type="entry name" value="GPI TRANSAMIDASE COMPONENT PIG-S"/>
    <property type="match status" value="1"/>
</dbReference>
<evidence type="ECO:0000256" key="10">
    <source>
        <dbReference type="SAM" id="MobiDB-lite"/>
    </source>
</evidence>
<dbReference type="InParanoid" id="A0A3Q7I429"/>
<dbReference type="Pfam" id="PF14111">
    <property type="entry name" value="DUF4283"/>
    <property type="match status" value="1"/>
</dbReference>
<dbReference type="STRING" id="4081.A0A3Q7I429"/>
<evidence type="ECO:0000256" key="7">
    <source>
        <dbReference type="ARBA" id="ARBA00022989"/>
    </source>
</evidence>
<accession>A0A3Q7I429</accession>
<dbReference type="GO" id="GO:0042765">
    <property type="term" value="C:GPI-anchor transamidase complex"/>
    <property type="evidence" value="ECO:0000318"/>
    <property type="project" value="GO_Central"/>
</dbReference>
<dbReference type="EnsemblPlants" id="Solyc09g059583.1.1">
    <property type="protein sequence ID" value="Solyc09g059583.1.1"/>
    <property type="gene ID" value="Solyc09g059583.1"/>
</dbReference>
<dbReference type="PANTHER" id="PTHR21072:SF13">
    <property type="entry name" value="GPI TRANSAMIDASE COMPONENT PIG-S"/>
    <property type="match status" value="1"/>
</dbReference>
<evidence type="ECO:0000256" key="9">
    <source>
        <dbReference type="ARBA" id="ARBA00023180"/>
    </source>
</evidence>
<keyword evidence="9" id="KW-0325">Glycoprotein</keyword>
<comment type="subcellular location">
    <subcellularLocation>
        <location evidence="1">Endoplasmic reticulum membrane</location>
        <topology evidence="1">Multi-pass membrane protein</topology>
    </subcellularLocation>
</comment>
<dbReference type="Gramene" id="Solyc09g059583.1.1">
    <property type="protein sequence ID" value="Solyc09g059583.1.1"/>
    <property type="gene ID" value="Solyc09g059583.1"/>
</dbReference>
<reference evidence="13" key="1">
    <citation type="journal article" date="2012" name="Nature">
        <title>The tomato genome sequence provides insights into fleshy fruit evolution.</title>
        <authorList>
            <consortium name="Tomato Genome Consortium"/>
        </authorList>
    </citation>
    <scope>NUCLEOTIDE SEQUENCE [LARGE SCALE GENOMIC DNA]</scope>
    <source>
        <strain evidence="13">cv. Heinz 1706</strain>
    </source>
</reference>
<dbReference type="PaxDb" id="4081-Solyc09g059600.2.1"/>
<feature type="region of interest" description="Disordered" evidence="10">
    <location>
        <begin position="1"/>
        <end position="38"/>
    </location>
</feature>
<evidence type="ECO:0000256" key="2">
    <source>
        <dbReference type="ARBA" id="ARBA00004687"/>
    </source>
</evidence>
<feature type="compositionally biased region" description="Basic and acidic residues" evidence="10">
    <location>
        <begin position="28"/>
        <end position="37"/>
    </location>
</feature>
<feature type="compositionally biased region" description="Polar residues" evidence="10">
    <location>
        <begin position="16"/>
        <end position="27"/>
    </location>
</feature>
<dbReference type="GO" id="GO:0016255">
    <property type="term" value="P:attachment of GPI anchor to protein"/>
    <property type="evidence" value="ECO:0000318"/>
    <property type="project" value="GO_Central"/>
</dbReference>
<evidence type="ECO:0000256" key="5">
    <source>
        <dbReference type="ARBA" id="ARBA00022692"/>
    </source>
</evidence>
<evidence type="ECO:0000259" key="12">
    <source>
        <dbReference type="Pfam" id="PF14111"/>
    </source>
</evidence>
<dbReference type="GO" id="GO:0006506">
    <property type="term" value="P:GPI anchor biosynthetic process"/>
    <property type="evidence" value="ECO:0007669"/>
    <property type="project" value="UniProtKB-UniPathway"/>
</dbReference>
<name>A0A3Q7I429_SOLLC</name>
<feature type="domain" description="DUF4283" evidence="12">
    <location>
        <begin position="456"/>
        <end position="537"/>
    </location>
</feature>
<keyword evidence="14" id="KW-1185">Reference proteome</keyword>
<evidence type="ECO:0000313" key="13">
    <source>
        <dbReference type="EnsemblPlants" id="Solyc09g059583.1.1"/>
    </source>
</evidence>
<evidence type="ECO:0000256" key="3">
    <source>
        <dbReference type="ARBA" id="ARBA00005316"/>
    </source>
</evidence>
<feature type="transmembrane region" description="Helical" evidence="11">
    <location>
        <begin position="48"/>
        <end position="66"/>
    </location>
</feature>
<comment type="pathway">
    <text evidence="2">Glycolipid biosynthesis; glycosylphosphatidylinositol-anchor biosynthesis.</text>
</comment>
<sequence>MPEGASQDSAMAEISEATTSSDPLNTKSEVENFDPKTMRKTKPGLKRLFLTLTVFISFLIALPFLLKSIEIYRAPLPFEDIDLLSTEMEKNHSVFPCQFQAVFVNFDEITAVNELGLLIDSHMQKLTSENSPPCGTCGNNVTVAVTIDSNSNCIHRESGNGNGKWQCGMLNGFDKVNDHDEDFDEYLESVLDSTSRKVYTVVVINRKQEDVRIVVGKYRHAWIVGNDSVEKAIEKMAEIFIKVFVNGGKEEGSIRGEFMPVGADGKVVLSFSLLNSDPHDWVYDWDFKELDEILLAPVVDALRPVADISVESQVLYHTPKSSYSYWDDTQGSYIFSTKDLPFFQERIEETQRGKEAARLTPKVPQTNVTVTALQVKGGTSKTILERSVETSGGIRSEMGGVNQVKTLESIEAQQLWEENTESANVSGKSPSTGRKSWAGKSTYVEIELNDISSEVEYWKNSVVCYVSGAHPPFEVFKGFIQRIWGQHGINKIVMLMNGVVMVRTDTEIGQHEVIQAGIYHLDSKPFIVKAWHADMDFSREELHTVPTWIKLPRLDFKYWSPKGLSKLGSLIGKPLMVDQNTERKIGLNFARLMVEVDMNAALPDIINFRNEKGQLIEQKVTYEFSQKIKIKLTYEWKSTLCTYCKKYGHSEEICRKKNMPRKENKKKDLPQKEETTQVPGQRMAGNSKGKGVSEKDNKYGTSKNFRIPDSKRKKGLVTGSRQRRLDHSKKGGSCLSEWE</sequence>
<keyword evidence="4" id="KW-0337">GPI-anchor biosynthesis</keyword>
<keyword evidence="5 11" id="KW-0812">Transmembrane</keyword>
<keyword evidence="7 11" id="KW-1133">Transmembrane helix</keyword>
<proteinExistence type="inferred from homology"/>
<feature type="compositionally biased region" description="Basic and acidic residues" evidence="10">
    <location>
        <begin position="658"/>
        <end position="675"/>
    </location>
</feature>
<evidence type="ECO:0000256" key="1">
    <source>
        <dbReference type="ARBA" id="ARBA00004477"/>
    </source>
</evidence>
<feature type="compositionally biased region" description="Basic residues" evidence="10">
    <location>
        <begin position="711"/>
        <end position="722"/>
    </location>
</feature>
<organism evidence="13">
    <name type="scientific">Solanum lycopersicum</name>
    <name type="common">Tomato</name>
    <name type="synonym">Lycopersicon esculentum</name>
    <dbReference type="NCBI Taxonomy" id="4081"/>
    <lineage>
        <taxon>Eukaryota</taxon>
        <taxon>Viridiplantae</taxon>
        <taxon>Streptophyta</taxon>
        <taxon>Embryophyta</taxon>
        <taxon>Tracheophyta</taxon>
        <taxon>Spermatophyta</taxon>
        <taxon>Magnoliopsida</taxon>
        <taxon>eudicotyledons</taxon>
        <taxon>Gunneridae</taxon>
        <taxon>Pentapetalae</taxon>
        <taxon>asterids</taxon>
        <taxon>lamiids</taxon>
        <taxon>Solanales</taxon>
        <taxon>Solanaceae</taxon>
        <taxon>Solanoideae</taxon>
        <taxon>Solaneae</taxon>
        <taxon>Solanum</taxon>
        <taxon>Solanum subgen. Lycopersicon</taxon>
    </lineage>
</organism>
<evidence type="ECO:0000313" key="14">
    <source>
        <dbReference type="Proteomes" id="UP000004994"/>
    </source>
</evidence>
<dbReference type="UniPathway" id="UPA00196"/>
<evidence type="ECO:0000256" key="8">
    <source>
        <dbReference type="ARBA" id="ARBA00023136"/>
    </source>
</evidence>
<evidence type="ECO:0000256" key="11">
    <source>
        <dbReference type="SAM" id="Phobius"/>
    </source>
</evidence>
<reference evidence="13" key="2">
    <citation type="submission" date="2019-01" db="UniProtKB">
        <authorList>
            <consortium name="EnsemblPlants"/>
        </authorList>
    </citation>
    <scope>IDENTIFICATION</scope>
    <source>
        <strain evidence="13">cv. Heinz 1706</strain>
    </source>
</reference>
<evidence type="ECO:0000256" key="4">
    <source>
        <dbReference type="ARBA" id="ARBA00022502"/>
    </source>
</evidence>
<dbReference type="Pfam" id="PF10510">
    <property type="entry name" value="PIG-S"/>
    <property type="match status" value="1"/>
</dbReference>
<keyword evidence="6" id="KW-0256">Endoplasmic reticulum</keyword>
<evidence type="ECO:0000256" key="6">
    <source>
        <dbReference type="ARBA" id="ARBA00022824"/>
    </source>
</evidence>
<dbReference type="InterPro" id="IPR025558">
    <property type="entry name" value="DUF4283"/>
</dbReference>